<organism evidence="2 3">
    <name type="scientific">Corynebacterium yudongzhengii</name>
    <dbReference type="NCBI Taxonomy" id="2080740"/>
    <lineage>
        <taxon>Bacteria</taxon>
        <taxon>Bacillati</taxon>
        <taxon>Actinomycetota</taxon>
        <taxon>Actinomycetes</taxon>
        <taxon>Mycobacteriales</taxon>
        <taxon>Corynebacteriaceae</taxon>
        <taxon>Corynebacterium</taxon>
    </lineage>
</organism>
<dbReference type="RefSeq" id="WP_108431960.1">
    <property type="nucleotide sequence ID" value="NZ_CP026947.1"/>
</dbReference>
<keyword evidence="1" id="KW-1133">Transmembrane helix</keyword>
<dbReference type="PANTHER" id="PTHR38441">
    <property type="entry name" value="INTEGRAL MEMBRANE PROTEIN-RELATED"/>
    <property type="match status" value="1"/>
</dbReference>
<keyword evidence="3" id="KW-1185">Reference proteome</keyword>
<feature type="transmembrane region" description="Helical" evidence="1">
    <location>
        <begin position="39"/>
        <end position="62"/>
    </location>
</feature>
<protein>
    <submittedName>
        <fullName evidence="2">DUF485 domain-containing protein</fullName>
    </submittedName>
</protein>
<dbReference type="OrthoDB" id="3543412at2"/>
<dbReference type="AlphaFoldDB" id="A0A2U1T7U2"/>
<name>A0A2U1T7U2_9CORY</name>
<dbReference type="EMBL" id="QEEZ01000006">
    <property type="protein sequence ID" value="PWC02035.1"/>
    <property type="molecule type" value="Genomic_DNA"/>
</dbReference>
<dbReference type="InterPro" id="IPR007436">
    <property type="entry name" value="DUF485"/>
</dbReference>
<dbReference type="KEGG" id="cyz:C3B44_08255"/>
<accession>A0A2U1T7U2</accession>
<reference evidence="3" key="1">
    <citation type="submission" date="2018-04" db="EMBL/GenBank/DDBJ databases">
        <authorList>
            <person name="Liu S."/>
            <person name="Wang Z."/>
            <person name="Li J."/>
        </authorList>
    </citation>
    <scope>NUCLEOTIDE SEQUENCE [LARGE SCALE GENOMIC DNA]</scope>
    <source>
        <strain evidence="3">2189</strain>
    </source>
</reference>
<proteinExistence type="predicted"/>
<feature type="transmembrane region" description="Helical" evidence="1">
    <location>
        <begin position="74"/>
        <end position="96"/>
    </location>
</feature>
<keyword evidence="1" id="KW-0812">Transmembrane</keyword>
<dbReference type="Pfam" id="PF04341">
    <property type="entry name" value="DUF485"/>
    <property type="match status" value="1"/>
</dbReference>
<keyword evidence="1" id="KW-0472">Membrane</keyword>
<evidence type="ECO:0000256" key="1">
    <source>
        <dbReference type="SAM" id="Phobius"/>
    </source>
</evidence>
<dbReference type="Proteomes" id="UP000244989">
    <property type="component" value="Unassembled WGS sequence"/>
</dbReference>
<gene>
    <name evidence="2" type="ORF">DF222_04120</name>
</gene>
<dbReference type="PANTHER" id="PTHR38441:SF1">
    <property type="entry name" value="MEMBRANE PROTEIN"/>
    <property type="match status" value="1"/>
</dbReference>
<evidence type="ECO:0000313" key="3">
    <source>
        <dbReference type="Proteomes" id="UP000244989"/>
    </source>
</evidence>
<evidence type="ECO:0000313" key="2">
    <source>
        <dbReference type="EMBL" id="PWC02035.1"/>
    </source>
</evidence>
<sequence>MAEKAAAVPGRRRQPTQDEFIEMQESSQFQDLRKTFRGFTFPVFIAAMIWFLFYMMAALWMQDFMAQPLWGMNIGLWLGVAQFVTTFAITWVYIVYANKNLEPRQAAIREQMEG</sequence>
<comment type="caution">
    <text evidence="2">The sequence shown here is derived from an EMBL/GenBank/DDBJ whole genome shotgun (WGS) entry which is preliminary data.</text>
</comment>